<evidence type="ECO:0000313" key="2">
    <source>
        <dbReference type="EMBL" id="CAG4963085.1"/>
    </source>
</evidence>
<proteinExistence type="predicted"/>
<dbReference type="AlphaFoldDB" id="A0A8S3WJF9"/>
<comment type="caution">
    <text evidence="2">The sequence shown here is derived from an EMBL/GenBank/DDBJ whole genome shotgun (WGS) entry which is preliminary data.</text>
</comment>
<sequence>MSSGECGEGPGPSTSSGKRRRRPIINVAGPSSGAPLTSPVKKRKPTTLSVGEQEISINVYKYVKNTCPEDVYA</sequence>
<evidence type="ECO:0000256" key="1">
    <source>
        <dbReference type="SAM" id="MobiDB-lite"/>
    </source>
</evidence>
<dbReference type="Proteomes" id="UP000691718">
    <property type="component" value="Unassembled WGS sequence"/>
</dbReference>
<keyword evidence="3" id="KW-1185">Reference proteome</keyword>
<feature type="compositionally biased region" description="Gly residues" evidence="1">
    <location>
        <begin position="1"/>
        <end position="10"/>
    </location>
</feature>
<name>A0A8S3WJF9_PARAO</name>
<accession>A0A8S3WJF9</accession>
<gene>
    <name evidence="2" type="ORF">PAPOLLO_LOCUS6893</name>
</gene>
<organism evidence="2 3">
    <name type="scientific">Parnassius apollo</name>
    <name type="common">Apollo butterfly</name>
    <name type="synonym">Papilio apollo</name>
    <dbReference type="NCBI Taxonomy" id="110799"/>
    <lineage>
        <taxon>Eukaryota</taxon>
        <taxon>Metazoa</taxon>
        <taxon>Ecdysozoa</taxon>
        <taxon>Arthropoda</taxon>
        <taxon>Hexapoda</taxon>
        <taxon>Insecta</taxon>
        <taxon>Pterygota</taxon>
        <taxon>Neoptera</taxon>
        <taxon>Endopterygota</taxon>
        <taxon>Lepidoptera</taxon>
        <taxon>Glossata</taxon>
        <taxon>Ditrysia</taxon>
        <taxon>Papilionoidea</taxon>
        <taxon>Papilionidae</taxon>
        <taxon>Parnassiinae</taxon>
        <taxon>Parnassini</taxon>
        <taxon>Parnassius</taxon>
        <taxon>Parnassius</taxon>
    </lineage>
</organism>
<protein>
    <submittedName>
        <fullName evidence="2">(apollo) hypothetical protein</fullName>
    </submittedName>
</protein>
<feature type="region of interest" description="Disordered" evidence="1">
    <location>
        <begin position="1"/>
        <end position="48"/>
    </location>
</feature>
<dbReference type="OrthoDB" id="10039611at2759"/>
<dbReference type="EMBL" id="CAJQZP010000478">
    <property type="protein sequence ID" value="CAG4963085.1"/>
    <property type="molecule type" value="Genomic_DNA"/>
</dbReference>
<evidence type="ECO:0000313" key="3">
    <source>
        <dbReference type="Proteomes" id="UP000691718"/>
    </source>
</evidence>
<reference evidence="2" key="1">
    <citation type="submission" date="2021-04" db="EMBL/GenBank/DDBJ databases">
        <authorList>
            <person name="Tunstrom K."/>
        </authorList>
    </citation>
    <scope>NUCLEOTIDE SEQUENCE</scope>
</reference>